<feature type="transmembrane region" description="Helical" evidence="1">
    <location>
        <begin position="71"/>
        <end position="91"/>
    </location>
</feature>
<name>A0ABD2IGN2_9BILA</name>
<keyword evidence="1" id="KW-0472">Membrane</keyword>
<evidence type="ECO:0000256" key="1">
    <source>
        <dbReference type="SAM" id="Phobius"/>
    </source>
</evidence>
<evidence type="ECO:0000313" key="3">
    <source>
        <dbReference type="Proteomes" id="UP001620626"/>
    </source>
</evidence>
<comment type="caution">
    <text evidence="2">The sequence shown here is derived from an EMBL/GenBank/DDBJ whole genome shotgun (WGS) entry which is preliminary data.</text>
</comment>
<organism evidence="2 3">
    <name type="scientific">Heterodera trifolii</name>
    <dbReference type="NCBI Taxonomy" id="157864"/>
    <lineage>
        <taxon>Eukaryota</taxon>
        <taxon>Metazoa</taxon>
        <taxon>Ecdysozoa</taxon>
        <taxon>Nematoda</taxon>
        <taxon>Chromadorea</taxon>
        <taxon>Rhabditida</taxon>
        <taxon>Tylenchina</taxon>
        <taxon>Tylenchomorpha</taxon>
        <taxon>Tylenchoidea</taxon>
        <taxon>Heteroderidae</taxon>
        <taxon>Heteroderinae</taxon>
        <taxon>Heterodera</taxon>
    </lineage>
</organism>
<dbReference type="EMBL" id="JBICBT010001207">
    <property type="protein sequence ID" value="KAL3078508.1"/>
    <property type="molecule type" value="Genomic_DNA"/>
</dbReference>
<accession>A0ABD2IGN2</accession>
<proteinExistence type="predicted"/>
<reference evidence="2 3" key="1">
    <citation type="submission" date="2024-10" db="EMBL/GenBank/DDBJ databases">
        <authorList>
            <person name="Kim D."/>
        </authorList>
    </citation>
    <scope>NUCLEOTIDE SEQUENCE [LARGE SCALE GENOMIC DNA]</scope>
    <source>
        <strain evidence="2">BH-2024</strain>
    </source>
</reference>
<dbReference type="Proteomes" id="UP001620626">
    <property type="component" value="Unassembled WGS sequence"/>
</dbReference>
<gene>
    <name evidence="2" type="ORF">niasHT_032804</name>
</gene>
<evidence type="ECO:0000313" key="2">
    <source>
        <dbReference type="EMBL" id="KAL3078508.1"/>
    </source>
</evidence>
<keyword evidence="1" id="KW-1133">Transmembrane helix</keyword>
<feature type="transmembrane region" description="Helical" evidence="1">
    <location>
        <begin position="41"/>
        <end position="59"/>
    </location>
</feature>
<keyword evidence="1" id="KW-0812">Transmembrane</keyword>
<keyword evidence="3" id="KW-1185">Reference proteome</keyword>
<dbReference type="AlphaFoldDB" id="A0ABD2IGN2"/>
<protein>
    <recommendedName>
        <fullName evidence="4">Transmembrane protein</fullName>
    </recommendedName>
</protein>
<sequence length="113" mass="13011">MKQHQKNCAIKINFQQKCQKENLPKLNAEIAAALPFDVRWAVVRFCIPISTPFIILLAFTRRFQNLCQTIFMPHCQMVVLILFLTMITFAADQPDTSQQLDSNQFDSVSDDDC</sequence>
<evidence type="ECO:0008006" key="4">
    <source>
        <dbReference type="Google" id="ProtNLM"/>
    </source>
</evidence>